<organism evidence="6 7">
    <name type="scientific">Solilutibacter pythonis</name>
    <dbReference type="NCBI Taxonomy" id="2483112"/>
    <lineage>
        <taxon>Bacteria</taxon>
        <taxon>Pseudomonadati</taxon>
        <taxon>Pseudomonadota</taxon>
        <taxon>Gammaproteobacteria</taxon>
        <taxon>Lysobacterales</taxon>
        <taxon>Lysobacteraceae</taxon>
        <taxon>Solilutibacter</taxon>
    </lineage>
</organism>
<dbReference type="OrthoDB" id="5298707at2"/>
<protein>
    <recommendedName>
        <fullName evidence="5">FimV N-terminal domain-containing protein</fullName>
    </recommendedName>
</protein>
<feature type="compositionally biased region" description="Pro residues" evidence="2">
    <location>
        <begin position="167"/>
        <end position="179"/>
    </location>
</feature>
<dbReference type="EMBL" id="RFLY01000001">
    <property type="protein sequence ID" value="RMH94778.1"/>
    <property type="molecule type" value="Genomic_DNA"/>
</dbReference>
<evidence type="ECO:0000256" key="1">
    <source>
        <dbReference type="SAM" id="Coils"/>
    </source>
</evidence>
<keyword evidence="4" id="KW-0732">Signal</keyword>
<keyword evidence="3" id="KW-0472">Membrane</keyword>
<proteinExistence type="predicted"/>
<comment type="caution">
    <text evidence="6">The sequence shown here is derived from an EMBL/GenBank/DDBJ whole genome shotgun (WGS) entry which is preliminary data.</text>
</comment>
<name>A0A3M2I0U0_9GAMM</name>
<evidence type="ECO:0000256" key="4">
    <source>
        <dbReference type="SAM" id="SignalP"/>
    </source>
</evidence>
<dbReference type="RefSeq" id="WP_122100166.1">
    <property type="nucleotide sequence ID" value="NZ_RFLY01000001.1"/>
</dbReference>
<feature type="domain" description="FimV N-terminal" evidence="5">
    <location>
        <begin position="25"/>
        <end position="133"/>
    </location>
</feature>
<dbReference type="Gene3D" id="1.20.58.2200">
    <property type="match status" value="1"/>
</dbReference>
<dbReference type="InterPro" id="IPR020011">
    <property type="entry name" value="FimV_C"/>
</dbReference>
<evidence type="ECO:0000256" key="3">
    <source>
        <dbReference type="SAM" id="Phobius"/>
    </source>
</evidence>
<feature type="region of interest" description="Disordered" evidence="2">
    <location>
        <begin position="440"/>
        <end position="533"/>
    </location>
</feature>
<dbReference type="Pfam" id="PF25800">
    <property type="entry name" value="FimV_N"/>
    <property type="match status" value="1"/>
</dbReference>
<feature type="transmembrane region" description="Helical" evidence="3">
    <location>
        <begin position="411"/>
        <end position="431"/>
    </location>
</feature>
<keyword evidence="3" id="KW-1133">Transmembrane helix</keyword>
<feature type="compositionally biased region" description="Polar residues" evidence="2">
    <location>
        <begin position="508"/>
        <end position="531"/>
    </location>
</feature>
<accession>A0A3M2I0U0</accession>
<feature type="compositionally biased region" description="Low complexity" evidence="2">
    <location>
        <begin position="483"/>
        <end position="498"/>
    </location>
</feature>
<dbReference type="InterPro" id="IPR057840">
    <property type="entry name" value="FimV_N"/>
</dbReference>
<keyword evidence="1" id="KW-0175">Coiled coil</keyword>
<sequence>MKGKLIKSILLAATLALMSASAWALGLGQLKLKSKFNEPLLAEIPIVSNDPGELERLQARLASPETFLRVGLPLPDKMVSDLQFAIARDAGGKPFIRVTSAVPVGMPMLTFLLEVDWGDGRLVREYSVLVAEPETVAAASQPEIEAPLVPDSNLVQRDTAEPAPAESMPPPPPATPAPAPRRSAGAVTPKVTGAAAVLRVRSGQTLSGIAAGLRAPGQSLSAVMAALVRDNPGAFIGGNPHRLLAGAKLNTPDAAAVAATADDGTLTELRAQLTQWRRRGSRVAPAVDIASAAPADRPKARTTSRVARRAREARLEIATSTAATSAAAAAGAASGGKGEAKMTQQLQEARETIATRDAEVAELKARVAELENLQKQQAQLIQMKDGELSSAQQALRQRREAEPAATGGTPWFLLAVVLALVALAGLFWGWWRRRRGQTRSESDALPSFARAQHVSPDAPATEAAPLEDEETPPPPFGQPDATEPSSSREPSAQESSPSWTGRPAAVTPLTSVAGTWSPPQVSANDAATSASDVGDERLALAETYLELDDQATARMLLQQVIDEGALTDAARARQLLDRLD</sequence>
<keyword evidence="3" id="KW-0812">Transmembrane</keyword>
<dbReference type="InterPro" id="IPR020012">
    <property type="entry name" value="LysM_FimV"/>
</dbReference>
<dbReference type="NCBIfam" id="TIGR03505">
    <property type="entry name" value="FimV_core"/>
    <property type="match status" value="1"/>
</dbReference>
<feature type="signal peptide" evidence="4">
    <location>
        <begin position="1"/>
        <end position="24"/>
    </location>
</feature>
<reference evidence="6 7" key="1">
    <citation type="submission" date="2018-10" db="EMBL/GenBank/DDBJ databases">
        <title>Proposal of Lysobacter pythonis sp. nov. isolated from royal pythons (Python regius).</title>
        <authorList>
            <person name="Hans-Juergen B."/>
            <person name="Huptas C."/>
            <person name="Sandra B."/>
            <person name="Igor L."/>
            <person name="Joachim S."/>
            <person name="Siegfried S."/>
            <person name="Mareike W."/>
            <person name="Peter K."/>
        </authorList>
    </citation>
    <scope>NUCLEOTIDE SEQUENCE [LARGE SCALE GENOMIC DNA]</scope>
    <source>
        <strain evidence="6 7">4284/11</strain>
    </source>
</reference>
<dbReference type="Proteomes" id="UP000275012">
    <property type="component" value="Unassembled WGS sequence"/>
</dbReference>
<evidence type="ECO:0000313" key="7">
    <source>
        <dbReference type="Proteomes" id="UP000275012"/>
    </source>
</evidence>
<evidence type="ECO:0000256" key="2">
    <source>
        <dbReference type="SAM" id="MobiDB-lite"/>
    </source>
</evidence>
<feature type="coiled-coil region" evidence="1">
    <location>
        <begin position="346"/>
        <end position="380"/>
    </location>
</feature>
<dbReference type="InterPro" id="IPR038440">
    <property type="entry name" value="FimV_C_sf"/>
</dbReference>
<feature type="region of interest" description="Disordered" evidence="2">
    <location>
        <begin position="159"/>
        <end position="188"/>
    </location>
</feature>
<feature type="chain" id="PRO_5018320718" description="FimV N-terminal domain-containing protein" evidence="4">
    <location>
        <begin position="25"/>
        <end position="580"/>
    </location>
</feature>
<dbReference type="AlphaFoldDB" id="A0A3M2I0U0"/>
<gene>
    <name evidence="6" type="ORF">EBB59_00300</name>
</gene>
<evidence type="ECO:0000313" key="6">
    <source>
        <dbReference type="EMBL" id="RMH94778.1"/>
    </source>
</evidence>
<evidence type="ECO:0000259" key="5">
    <source>
        <dbReference type="Pfam" id="PF25800"/>
    </source>
</evidence>
<keyword evidence="7" id="KW-1185">Reference proteome</keyword>
<dbReference type="NCBIfam" id="TIGR03504">
    <property type="entry name" value="FimV_Cterm"/>
    <property type="match status" value="1"/>
</dbReference>